<dbReference type="RefSeq" id="WP_114034001.1">
    <property type="nucleotide sequence ID" value="NZ_QOIL01000039.1"/>
</dbReference>
<comment type="caution">
    <text evidence="2">The sequence shown here is derived from an EMBL/GenBank/DDBJ whole genome shotgun (WGS) entry which is preliminary data.</text>
</comment>
<dbReference type="InterPro" id="IPR011009">
    <property type="entry name" value="Kinase-like_dom_sf"/>
</dbReference>
<reference evidence="2 3" key="1">
    <citation type="submission" date="2018-06" db="EMBL/GenBank/DDBJ databases">
        <title>Sphaerisporangium craniellae sp. nov., isolated from a marine sponge in the South China Sea.</title>
        <authorList>
            <person name="Li L."/>
        </authorList>
    </citation>
    <scope>NUCLEOTIDE SEQUENCE [LARGE SCALE GENOMIC DNA]</scope>
    <source>
        <strain evidence="2 3">CCTCC AA 208026</strain>
    </source>
</reference>
<name>A0A367EJW1_9ACTN</name>
<dbReference type="SUPFAM" id="SSF56112">
    <property type="entry name" value="Protein kinase-like (PK-like)"/>
    <property type="match status" value="1"/>
</dbReference>
<organism evidence="2 3">
    <name type="scientific">Sphaerisporangium album</name>
    <dbReference type="NCBI Taxonomy" id="509200"/>
    <lineage>
        <taxon>Bacteria</taxon>
        <taxon>Bacillati</taxon>
        <taxon>Actinomycetota</taxon>
        <taxon>Actinomycetes</taxon>
        <taxon>Streptosporangiales</taxon>
        <taxon>Streptosporangiaceae</taxon>
        <taxon>Sphaerisporangium</taxon>
    </lineage>
</organism>
<dbReference type="AlphaFoldDB" id="A0A367EJW1"/>
<evidence type="ECO:0000313" key="3">
    <source>
        <dbReference type="Proteomes" id="UP000253094"/>
    </source>
</evidence>
<evidence type="ECO:0000259" key="1">
    <source>
        <dbReference type="Pfam" id="PF01636"/>
    </source>
</evidence>
<dbReference type="Pfam" id="PF01636">
    <property type="entry name" value="APH"/>
    <property type="match status" value="1"/>
</dbReference>
<dbReference type="InterPro" id="IPR002575">
    <property type="entry name" value="Aminoglycoside_PTrfase"/>
</dbReference>
<accession>A0A367EJW1</accession>
<keyword evidence="3" id="KW-1185">Reference proteome</keyword>
<keyword evidence="2" id="KW-0808">Transferase</keyword>
<feature type="domain" description="Aminoglycoside phosphotransferase" evidence="1">
    <location>
        <begin position="13"/>
        <end position="211"/>
    </location>
</feature>
<dbReference type="Proteomes" id="UP000253094">
    <property type="component" value="Unassembled WGS sequence"/>
</dbReference>
<dbReference type="EMBL" id="QOIL01000039">
    <property type="protein sequence ID" value="RCG17915.1"/>
    <property type="molecule type" value="Genomic_DNA"/>
</dbReference>
<dbReference type="GO" id="GO:0016740">
    <property type="term" value="F:transferase activity"/>
    <property type="evidence" value="ECO:0007669"/>
    <property type="project" value="UniProtKB-KW"/>
</dbReference>
<evidence type="ECO:0000313" key="2">
    <source>
        <dbReference type="EMBL" id="RCG17915.1"/>
    </source>
</evidence>
<proteinExistence type="predicted"/>
<dbReference type="Gene3D" id="3.90.1200.10">
    <property type="match status" value="1"/>
</dbReference>
<protein>
    <submittedName>
        <fullName evidence="2">Aminoglycoside phosphotransferase family protein</fullName>
    </submittedName>
</protein>
<dbReference type="OrthoDB" id="3383851at2"/>
<sequence length="271" mass="30316">MTHRCTHILEFGPMMVTKRFRSWNKDEPQREWRTLRLLHTHAPGLAPMPVRADLNLTPPSLVMSRLNAVPLPAPLTSRQLASLAEAISTAHRVVPAVDVAALPLRLWHPAETLARIRADCARPLPQDLDRQVGQAITAAASWAADPRLDTLAAPLERPVLGHGDGNLANFLRDADDRVHLVDFEDSGRSDPCYELADLIEHLSSWMVGALDVTTLLEHFDLTTEEIARLRHFRRMLATWWLLTLLPDRPHHASNPPGTLERQAARLLALLA</sequence>
<gene>
    <name evidence="2" type="ORF">DQ384_39425</name>
</gene>